<feature type="transmembrane region" description="Helical" evidence="1">
    <location>
        <begin position="16"/>
        <end position="35"/>
    </location>
</feature>
<keyword evidence="1" id="KW-0472">Membrane</keyword>
<feature type="transmembrane region" description="Helical" evidence="1">
    <location>
        <begin position="110"/>
        <end position="132"/>
    </location>
</feature>
<keyword evidence="1" id="KW-0812">Transmembrane</keyword>
<dbReference type="RefSeq" id="WP_213669238.1">
    <property type="nucleotide sequence ID" value="NZ_JAHCDA010000001.1"/>
</dbReference>
<proteinExistence type="predicted"/>
<name>A0ABS5QA95_9PROT</name>
<dbReference type="Proteomes" id="UP000766336">
    <property type="component" value="Unassembled WGS sequence"/>
</dbReference>
<keyword evidence="3" id="KW-1185">Reference proteome</keyword>
<evidence type="ECO:0008006" key="4">
    <source>
        <dbReference type="Google" id="ProtNLM"/>
    </source>
</evidence>
<evidence type="ECO:0000313" key="3">
    <source>
        <dbReference type="Proteomes" id="UP000766336"/>
    </source>
</evidence>
<accession>A0ABS5QA95</accession>
<reference evidence="2 3" key="1">
    <citation type="submission" date="2021-05" db="EMBL/GenBank/DDBJ databases">
        <title>Roseococcus sp. XZZS9, whole genome shotgun sequencing project.</title>
        <authorList>
            <person name="Zhao G."/>
            <person name="Shen L."/>
        </authorList>
    </citation>
    <scope>NUCLEOTIDE SEQUENCE [LARGE SCALE GENOMIC DNA]</scope>
    <source>
        <strain evidence="2 3">XZZS9</strain>
    </source>
</reference>
<protein>
    <recommendedName>
        <fullName evidence="4">DUF2232 domain-containing protein</fullName>
    </recommendedName>
</protein>
<feature type="transmembrane region" description="Helical" evidence="1">
    <location>
        <begin position="261"/>
        <end position="287"/>
    </location>
</feature>
<feature type="transmembrane region" description="Helical" evidence="1">
    <location>
        <begin position="69"/>
        <end position="98"/>
    </location>
</feature>
<evidence type="ECO:0000313" key="2">
    <source>
        <dbReference type="EMBL" id="MBS7810627.1"/>
    </source>
</evidence>
<feature type="transmembrane region" description="Helical" evidence="1">
    <location>
        <begin position="216"/>
        <end position="249"/>
    </location>
</feature>
<evidence type="ECO:0000256" key="1">
    <source>
        <dbReference type="SAM" id="Phobius"/>
    </source>
</evidence>
<feature type="transmembrane region" description="Helical" evidence="1">
    <location>
        <begin position="42"/>
        <end position="63"/>
    </location>
</feature>
<organism evidence="2 3">
    <name type="scientific">Roseococcus pinisoli</name>
    <dbReference type="NCBI Taxonomy" id="2835040"/>
    <lineage>
        <taxon>Bacteria</taxon>
        <taxon>Pseudomonadati</taxon>
        <taxon>Pseudomonadota</taxon>
        <taxon>Alphaproteobacteria</taxon>
        <taxon>Acetobacterales</taxon>
        <taxon>Roseomonadaceae</taxon>
        <taxon>Roseococcus</taxon>
    </lineage>
</organism>
<gene>
    <name evidence="2" type="ORF">KHU32_06740</name>
</gene>
<keyword evidence="1" id="KW-1133">Transmembrane helix</keyword>
<dbReference type="EMBL" id="JAHCDA010000001">
    <property type="protein sequence ID" value="MBS7810627.1"/>
    <property type="molecule type" value="Genomic_DNA"/>
</dbReference>
<sequence length="299" mass="30645">MSQTSGQGGLFSHPEALAAGAAGLGSAVLALWAMHGMPLGTLLLWLSPLPIFAAGFGFGARAAVGATALAGAVVLFSASTVAMGVYLAIFGVPAALVVAGAKLQSGRMDLTLPLAVLGIWPVLVLLILAIAIPDLEGEMRTAVELGVARMGVTLPDGMVDQIAQVKAAAAGFWLALLMVGNGLAAQNMLSRQGLALHATPGGDEVHLPGWYLPLPAVALAAWLAFGGAVALSSLVILLVPVFLLGVVGVHRRLRGRSGRVAILAAFYVLMLLFLQIMAPLMVGVGLLDQYRRPSMPPPT</sequence>
<comment type="caution">
    <text evidence="2">The sequence shown here is derived from an EMBL/GenBank/DDBJ whole genome shotgun (WGS) entry which is preliminary data.</text>
</comment>